<evidence type="ECO:0000256" key="1">
    <source>
        <dbReference type="ARBA" id="ARBA00022801"/>
    </source>
</evidence>
<dbReference type="InterPro" id="IPR029069">
    <property type="entry name" value="HotDog_dom_sf"/>
</dbReference>
<dbReference type="PANTHER" id="PTHR42856:SF1">
    <property type="entry name" value="ACYL-COENZYME A THIOESTERASE PAAI"/>
    <property type="match status" value="1"/>
</dbReference>
<dbReference type="AlphaFoldDB" id="A0A498GZJ9"/>
<accession>A0A498GZJ9</accession>
<dbReference type="RefSeq" id="WP_128694378.1">
    <property type="nucleotide sequence ID" value="NZ_LHQS01000003.1"/>
</dbReference>
<dbReference type="NCBIfam" id="TIGR00369">
    <property type="entry name" value="unchar_dom_1"/>
    <property type="match status" value="1"/>
</dbReference>
<evidence type="ECO:0000313" key="3">
    <source>
        <dbReference type="EMBL" id="RXE55534.1"/>
    </source>
</evidence>
<dbReference type="OrthoDB" id="24516at2157"/>
<dbReference type="InterPro" id="IPR052723">
    <property type="entry name" value="Acyl-CoA_thioesterase_PaaI"/>
</dbReference>
<comment type="caution">
    <text evidence="3">The sequence shown here is derived from an EMBL/GenBank/DDBJ whole genome shotgun (WGS) entry which is preliminary data.</text>
</comment>
<dbReference type="InterPro" id="IPR006683">
    <property type="entry name" value="Thioestr_dom"/>
</dbReference>
<dbReference type="Gene3D" id="3.10.129.10">
    <property type="entry name" value="Hotdog Thioesterase"/>
    <property type="match status" value="1"/>
</dbReference>
<organism evidence="3 4">
    <name type="scientific">Methanoculleus taiwanensis</name>
    <dbReference type="NCBI Taxonomy" id="1550565"/>
    <lineage>
        <taxon>Archaea</taxon>
        <taxon>Methanobacteriati</taxon>
        <taxon>Methanobacteriota</taxon>
        <taxon>Stenosarchaea group</taxon>
        <taxon>Methanomicrobia</taxon>
        <taxon>Methanomicrobiales</taxon>
        <taxon>Methanomicrobiaceae</taxon>
        <taxon>Methanoculleus</taxon>
    </lineage>
</organism>
<dbReference type="InterPro" id="IPR003736">
    <property type="entry name" value="PAAI_dom"/>
</dbReference>
<keyword evidence="4" id="KW-1185">Reference proteome</keyword>
<evidence type="ECO:0000313" key="4">
    <source>
        <dbReference type="Proteomes" id="UP000290932"/>
    </source>
</evidence>
<reference evidence="3 4" key="1">
    <citation type="journal article" date="2015" name="Int. J. Syst. Evol. Microbiol.">
        <title>Methanoculleus taiwanensis sp. nov., a methanogen isolated from deep marine sediment at the deformation front area near Taiwan.</title>
        <authorList>
            <person name="Weng C.Y."/>
            <person name="Chen S.C."/>
            <person name="Lai M.C."/>
            <person name="Wu S.Y."/>
            <person name="Lin S."/>
            <person name="Yang T.F."/>
            <person name="Chen P.C."/>
        </authorList>
    </citation>
    <scope>NUCLEOTIDE SEQUENCE [LARGE SCALE GENOMIC DNA]</scope>
    <source>
        <strain evidence="3 4">CYW4</strain>
    </source>
</reference>
<gene>
    <name evidence="3" type="ORF">ABH15_10575</name>
</gene>
<name>A0A498GZJ9_9EURY</name>
<dbReference type="PANTHER" id="PTHR42856">
    <property type="entry name" value="ACYL-COENZYME A THIOESTERASE PAAI"/>
    <property type="match status" value="1"/>
</dbReference>
<feature type="domain" description="Thioesterase" evidence="2">
    <location>
        <begin position="46"/>
        <end position="118"/>
    </location>
</feature>
<dbReference type="SUPFAM" id="SSF54637">
    <property type="entry name" value="Thioesterase/thiol ester dehydrase-isomerase"/>
    <property type="match status" value="1"/>
</dbReference>
<keyword evidence="1" id="KW-0378">Hydrolase</keyword>
<protein>
    <submittedName>
        <fullName evidence="3">Phenylacetic acid degradation protein</fullName>
    </submittedName>
</protein>
<sequence>MVAPDDSARFFAADAFAHHTGIECMEVAPGRAVVKMEVRDYHRNSHGTVHGGALFTLADAAFALASNSHGIPAAAINAEISYLAAAREGTLYAEAEEFAQNPKIASYTVRITNDAGERIAIFQGMVYRKTPRNV</sequence>
<dbReference type="GO" id="GO:0016289">
    <property type="term" value="F:acyl-CoA hydrolase activity"/>
    <property type="evidence" value="ECO:0007669"/>
    <property type="project" value="TreeGrafter"/>
</dbReference>
<evidence type="ECO:0000259" key="2">
    <source>
        <dbReference type="Pfam" id="PF03061"/>
    </source>
</evidence>
<dbReference type="EMBL" id="LHQS01000003">
    <property type="protein sequence ID" value="RXE55534.1"/>
    <property type="molecule type" value="Genomic_DNA"/>
</dbReference>
<proteinExistence type="predicted"/>
<dbReference type="Pfam" id="PF03061">
    <property type="entry name" value="4HBT"/>
    <property type="match status" value="1"/>
</dbReference>
<dbReference type="Proteomes" id="UP000290932">
    <property type="component" value="Unassembled WGS sequence"/>
</dbReference>
<dbReference type="CDD" id="cd03443">
    <property type="entry name" value="PaaI_thioesterase"/>
    <property type="match status" value="1"/>
</dbReference>